<dbReference type="Proteomes" id="UP000326565">
    <property type="component" value="Unassembled WGS sequence"/>
</dbReference>
<evidence type="ECO:0000259" key="5">
    <source>
        <dbReference type="Pfam" id="PF05378"/>
    </source>
</evidence>
<evidence type="ECO:0000259" key="3">
    <source>
        <dbReference type="Pfam" id="PF01968"/>
    </source>
</evidence>
<keyword evidence="2" id="KW-0732">Signal</keyword>
<feature type="domain" description="Hydantoinase/oxoprolinase N-terminal" evidence="5">
    <location>
        <begin position="55"/>
        <end position="241"/>
    </location>
</feature>
<sequence>MSDFISVLRCLVTLWAPTLLNFPYSGNQPPSLWLSEDRHVVEIKPTLVSFPDINISIDRGGTFCDVLVQASFRGSCGLPDAPTEAIRRTLEIIERRKIPVGEKLDGSRIASCRIGTTIATNALLEGKGRKFAFITTKGFKDICVIGDQSRPGLFALKVRKAKALHSKAAGIDKRSAEITDSNLVRTASGEIVRILRPIDLQEVRKALAELIAEGYTSVAVAFMHLYVYPDHENQVAAVVKESSVIKFEQRSGPVCSEAYLFPQDYISAFESRNEALLSGPAGGVVGIVRTSFNGQEGTPVLGFDMVGTDSCGRRWLHALCSSWPFGIGPESAGAHPGPACYRKGGPLTAPDANLFLGRLVRYSFPANFGLGANEALDYEVTRKKFDEITREVYQQTSQIFIFTPEEVALGFLNVANETMSRSMRNATKVRRFGPSAHVLASFGGAGGQHACLIADKLGIERIIIHKHSSILSAVGISQAELQFETSAQFTGTFSKDILPDIEAQIQTLRDKVQNELVAQGTEVESIEYDESLSMRYVGTDTNMAFSTPGDNDYGRKFVETHLREFAFVLVKQLKVLDQFISSYAAQPVYVSSKWQDVLVYQLENIVKPSKLRGPHFDHDISEPKQDESINPIQLSIFSHRSIIKERLDFSCAIFSREGKLVANATHIPIHLGSMQCAIGYQHRLWAERLKPGDVLLSNHPEAGGTHLPDLSVITSVFIKDGDNHTLAFYVAARRYHTDIGGRGITSMMPESKELWEEGINIRSMKIENISDIKAQIPSNQRGIILLQKLCEFSLPVTNAEIAVLEYLRGVARTHQMPLTATDHFDDGTVLKVSVTIDKSGSVIFDWEGTGPQTWGNYNCPISITHSAVIYTMRCLIGTDIPLNDGCLAHITIKIPKGSVLRPNANVAICGSTLASQRAIDTTLRAFNCVAAFSGCANSFGWVKRWVWSWTQFGREHAIQAHSTNTKITDPGVVEKRAPVIIHQHAIRHGSGRSGKFLGGDGAVREIEARVPWKLSILRPGDVGRNYVFKWNEDRTALEKLSISGKVALSLAAGEIMQINSPGRRKMGERWPMIISIEGPH</sequence>
<evidence type="ECO:0000313" key="6">
    <source>
        <dbReference type="EMBL" id="KAB8069875.1"/>
    </source>
</evidence>
<feature type="domain" description="Hydantoinase B/oxoprolinase" evidence="4">
    <location>
        <begin position="638"/>
        <end position="1061"/>
    </location>
</feature>
<name>A0A5N5WQ07_9EURO</name>
<dbReference type="InterPro" id="IPR003692">
    <property type="entry name" value="Hydantoinase_B"/>
</dbReference>
<feature type="signal peptide" evidence="2">
    <location>
        <begin position="1"/>
        <end position="20"/>
    </location>
</feature>
<evidence type="ECO:0000313" key="7">
    <source>
        <dbReference type="Proteomes" id="UP000326565"/>
    </source>
</evidence>
<dbReference type="Pfam" id="PF02538">
    <property type="entry name" value="Hydantoinase_B"/>
    <property type="match status" value="1"/>
</dbReference>
<dbReference type="EMBL" id="ML732323">
    <property type="protein sequence ID" value="KAB8069875.1"/>
    <property type="molecule type" value="Genomic_DNA"/>
</dbReference>
<evidence type="ECO:0000256" key="2">
    <source>
        <dbReference type="SAM" id="SignalP"/>
    </source>
</evidence>
<dbReference type="GO" id="GO:0006749">
    <property type="term" value="P:glutathione metabolic process"/>
    <property type="evidence" value="ECO:0007669"/>
    <property type="project" value="TreeGrafter"/>
</dbReference>
<reference evidence="6 7" key="1">
    <citation type="submission" date="2019-04" db="EMBL/GenBank/DDBJ databases">
        <title>Friends and foes A comparative genomics study of 23 Aspergillus species from section Flavi.</title>
        <authorList>
            <consortium name="DOE Joint Genome Institute"/>
            <person name="Kjaerbolling I."/>
            <person name="Vesth T."/>
            <person name="Frisvad J.C."/>
            <person name="Nybo J.L."/>
            <person name="Theobald S."/>
            <person name="Kildgaard S."/>
            <person name="Isbrandt T."/>
            <person name="Kuo A."/>
            <person name="Sato A."/>
            <person name="Lyhne E.K."/>
            <person name="Kogle M.E."/>
            <person name="Wiebenga A."/>
            <person name="Kun R.S."/>
            <person name="Lubbers R.J."/>
            <person name="Makela M.R."/>
            <person name="Barry K."/>
            <person name="Chovatia M."/>
            <person name="Clum A."/>
            <person name="Daum C."/>
            <person name="Haridas S."/>
            <person name="He G."/>
            <person name="LaButti K."/>
            <person name="Lipzen A."/>
            <person name="Mondo S."/>
            <person name="Riley R."/>
            <person name="Salamov A."/>
            <person name="Simmons B.A."/>
            <person name="Magnuson J.K."/>
            <person name="Henrissat B."/>
            <person name="Mortensen U.H."/>
            <person name="Larsen T.O."/>
            <person name="Devries R.P."/>
            <person name="Grigoriev I.V."/>
            <person name="Machida M."/>
            <person name="Baker S.E."/>
            <person name="Andersen M.R."/>
        </authorList>
    </citation>
    <scope>NUCLEOTIDE SEQUENCE [LARGE SCALE GENOMIC DNA]</scope>
    <source>
        <strain evidence="6 7">CBS 151.66</strain>
    </source>
</reference>
<feature type="chain" id="PRO_5024999994" evidence="2">
    <location>
        <begin position="21"/>
        <end position="1080"/>
    </location>
</feature>
<proteinExistence type="inferred from homology"/>
<comment type="similarity">
    <text evidence="1">Belongs to the oxoprolinase family.</text>
</comment>
<dbReference type="GO" id="GO:0005829">
    <property type="term" value="C:cytosol"/>
    <property type="evidence" value="ECO:0007669"/>
    <property type="project" value="TreeGrafter"/>
</dbReference>
<dbReference type="OrthoDB" id="3643at2759"/>
<accession>A0A5N5WQ07</accession>
<dbReference type="InterPro" id="IPR008040">
    <property type="entry name" value="Hydant_A_N"/>
</dbReference>
<dbReference type="Pfam" id="PF01968">
    <property type="entry name" value="Hydantoinase_A"/>
    <property type="match status" value="1"/>
</dbReference>
<dbReference type="GO" id="GO:0017168">
    <property type="term" value="F:5-oxoprolinase (ATP-hydrolyzing) activity"/>
    <property type="evidence" value="ECO:0007669"/>
    <property type="project" value="TreeGrafter"/>
</dbReference>
<gene>
    <name evidence="6" type="ORF">BDV29DRAFT_194536</name>
</gene>
<evidence type="ECO:0000256" key="1">
    <source>
        <dbReference type="ARBA" id="ARBA00010403"/>
    </source>
</evidence>
<protein>
    <submittedName>
        <fullName evidence="6">Hydantoinase B/oxoprolinase-domain-containing protein</fullName>
    </submittedName>
</protein>
<dbReference type="InterPro" id="IPR045079">
    <property type="entry name" value="Oxoprolinase-like"/>
</dbReference>
<evidence type="ECO:0000259" key="4">
    <source>
        <dbReference type="Pfam" id="PF02538"/>
    </source>
</evidence>
<organism evidence="6 7">
    <name type="scientific">Aspergillus leporis</name>
    <dbReference type="NCBI Taxonomy" id="41062"/>
    <lineage>
        <taxon>Eukaryota</taxon>
        <taxon>Fungi</taxon>
        <taxon>Dikarya</taxon>
        <taxon>Ascomycota</taxon>
        <taxon>Pezizomycotina</taxon>
        <taxon>Eurotiomycetes</taxon>
        <taxon>Eurotiomycetidae</taxon>
        <taxon>Eurotiales</taxon>
        <taxon>Aspergillaceae</taxon>
        <taxon>Aspergillus</taxon>
        <taxon>Aspergillus subgen. Circumdati</taxon>
    </lineage>
</organism>
<keyword evidence="7" id="KW-1185">Reference proteome</keyword>
<dbReference type="AlphaFoldDB" id="A0A5N5WQ07"/>
<feature type="domain" description="Hydantoinase A/oxoprolinase" evidence="3">
    <location>
        <begin position="325"/>
        <end position="483"/>
    </location>
</feature>
<dbReference type="Pfam" id="PF05378">
    <property type="entry name" value="Hydant_A_N"/>
    <property type="match status" value="1"/>
</dbReference>
<dbReference type="PANTHER" id="PTHR11365:SF2">
    <property type="entry name" value="5-OXOPROLINASE"/>
    <property type="match status" value="1"/>
</dbReference>
<dbReference type="InterPro" id="IPR002821">
    <property type="entry name" value="Hydantoinase_A"/>
</dbReference>
<dbReference type="PANTHER" id="PTHR11365">
    <property type="entry name" value="5-OXOPROLINASE RELATED"/>
    <property type="match status" value="1"/>
</dbReference>